<evidence type="ECO:0000313" key="1">
    <source>
        <dbReference type="EMBL" id="BDI54998.1"/>
    </source>
</evidence>
<protein>
    <submittedName>
        <fullName evidence="1">Uncharacterized protein</fullName>
    </submittedName>
</protein>
<dbReference type="GeneID" id="80402153"/>
<evidence type="ECO:0000313" key="2">
    <source>
        <dbReference type="Proteomes" id="UP001162249"/>
    </source>
</evidence>
<proteinExistence type="predicted"/>
<sequence>MTRNMHLLKTKNPHFINARSYLSKVQICCYRYMLDECGNFDECKSCDPEFKKRIDEELKDLKEEGRK</sequence>
<reference evidence="1 2" key="1">
    <citation type="journal article" date="2022" name="Nat. Microbiol.">
        <title>Three families of Asgard archaeal viruses identified in metagenome-assembled genomes.</title>
        <authorList>
            <person name="Medvedeva S."/>
            <person name="Sun J."/>
            <person name="Yutin N."/>
            <person name="Koonin E.V."/>
            <person name="Nunoura T."/>
            <person name="Rinke C."/>
            <person name="Krupovic M."/>
        </authorList>
    </citation>
    <scope>NUCLEOTIDE SEQUENCE [LARGE SCALE GENOMIC DNA]</scope>
    <source>
        <strain evidence="1">VerdaV4</strain>
    </source>
</reference>
<organism evidence="1 2">
    <name type="scientific">Lokiarchaeia virus VerdaV4</name>
    <dbReference type="NCBI Taxonomy" id="3070172"/>
    <lineage>
        <taxon>Viruses</taxon>
        <taxon>Duplodnaviria</taxon>
        <taxon>Heunggongvirae</taxon>
        <taxon>Uroviricota</taxon>
        <taxon>Caudoviricetes</taxon>
        <taxon>Verdandiviridae</taxon>
        <taxon>Dolusvirus</taxon>
        <taxon>Dolusvirus pacificense</taxon>
    </lineage>
</organism>
<accession>A0AA35CNT0</accession>
<dbReference type="KEGG" id="vg:80402153"/>
<dbReference type="EMBL" id="LC711080">
    <property type="protein sequence ID" value="BDI54998.1"/>
    <property type="molecule type" value="Genomic_DNA"/>
</dbReference>
<dbReference type="Proteomes" id="UP001162249">
    <property type="component" value="Segment"/>
</dbReference>
<dbReference type="RefSeq" id="YP_010772441.1">
    <property type="nucleotide sequence ID" value="NC_074643.1"/>
</dbReference>
<name>A0AA35CNT0_9CAUD</name>
<keyword evidence="2" id="KW-1185">Reference proteome</keyword>